<evidence type="ECO:0000256" key="1">
    <source>
        <dbReference type="ARBA" id="ARBA00022801"/>
    </source>
</evidence>
<dbReference type="GO" id="GO:0016020">
    <property type="term" value="C:membrane"/>
    <property type="evidence" value="ECO:0007669"/>
    <property type="project" value="TreeGrafter"/>
</dbReference>
<evidence type="ECO:0000313" key="4">
    <source>
        <dbReference type="Proteomes" id="UP000094094"/>
    </source>
</evidence>
<organism evidence="3 4">
    <name type="scientific">Streptomyces lydicus</name>
    <dbReference type="NCBI Taxonomy" id="47763"/>
    <lineage>
        <taxon>Bacteria</taxon>
        <taxon>Bacillati</taxon>
        <taxon>Actinomycetota</taxon>
        <taxon>Actinomycetes</taxon>
        <taxon>Kitasatosporales</taxon>
        <taxon>Streptomycetaceae</taxon>
        <taxon>Streptomyces</taxon>
    </lineage>
</organism>
<dbReference type="PANTHER" id="PTHR43798:SF31">
    <property type="entry name" value="AB HYDROLASE SUPERFAMILY PROTEIN YCLE"/>
    <property type="match status" value="1"/>
</dbReference>
<dbReference type="AlphaFoldDB" id="A0A1D7VMU3"/>
<dbReference type="InterPro" id="IPR029058">
    <property type="entry name" value="AB_hydrolase_fold"/>
</dbReference>
<dbReference type="InterPro" id="IPR000073">
    <property type="entry name" value="AB_hydrolase_1"/>
</dbReference>
<feature type="domain" description="AB hydrolase-1" evidence="2">
    <location>
        <begin position="31"/>
        <end position="261"/>
    </location>
</feature>
<keyword evidence="4" id="KW-1185">Reference proteome</keyword>
<dbReference type="GO" id="GO:0016787">
    <property type="term" value="F:hydrolase activity"/>
    <property type="evidence" value="ECO:0007669"/>
    <property type="project" value="UniProtKB-KW"/>
</dbReference>
<keyword evidence="1 3" id="KW-0378">Hydrolase</keyword>
<dbReference type="Proteomes" id="UP000094094">
    <property type="component" value="Chromosome"/>
</dbReference>
<sequence>MMAPRLSFAPTNDTLVVMSDLFRLDTGTGQPLVLLHGGFLDHGMWDDQIPALSTRYRVIAPDARGHGQSPNATAPFRHTDDLAELLRHLGTGPAILVGVSMGAGIAVDTALEHPELVSALVVSGAGTSEPYFTDPWTNETLAAWHSAMAAGDLDAAVEAFTLLAVGPHRHLDDLDPQVVGRLRRMTRGTLSKHTADEPNLLLPVPDAWNRIAGIDVPVLALNGAVDSPDHLGMAQRLTRTVANGRAIAIDGTAHYPNMERPDLFNKALEEFLRTAGQGPVSPGWEQRPPR</sequence>
<dbReference type="InterPro" id="IPR050266">
    <property type="entry name" value="AB_hydrolase_sf"/>
</dbReference>
<reference evidence="3 4" key="1">
    <citation type="submission" date="2016-09" db="EMBL/GenBank/DDBJ databases">
        <title>Complete genome sequencing of Streptomyces lydicus 103 and metabolic pathways analysis of antibiotic biosynthesis.</title>
        <authorList>
            <person name="Jia N."/>
            <person name="Ding M.-Z."/>
            <person name="Gao F."/>
            <person name="Yuan Y.-J."/>
        </authorList>
    </citation>
    <scope>NUCLEOTIDE SEQUENCE [LARGE SCALE GENOMIC DNA]</scope>
    <source>
        <strain evidence="3 4">103</strain>
    </source>
</reference>
<dbReference type="PRINTS" id="PR00111">
    <property type="entry name" value="ABHYDROLASE"/>
</dbReference>
<accession>A0A1D7VMU3</accession>
<dbReference type="Gene3D" id="3.40.50.1820">
    <property type="entry name" value="alpha/beta hydrolase"/>
    <property type="match status" value="1"/>
</dbReference>
<dbReference type="EMBL" id="CP017157">
    <property type="protein sequence ID" value="AOP48064.1"/>
    <property type="molecule type" value="Genomic_DNA"/>
</dbReference>
<gene>
    <name evidence="3" type="ORF">SL103_19145</name>
</gene>
<protein>
    <submittedName>
        <fullName evidence="3">Alpha/beta hydrolase</fullName>
    </submittedName>
</protein>
<evidence type="ECO:0000259" key="2">
    <source>
        <dbReference type="Pfam" id="PF00561"/>
    </source>
</evidence>
<name>A0A1D7VMU3_9ACTN</name>
<proteinExistence type="predicted"/>
<dbReference type="Pfam" id="PF00561">
    <property type="entry name" value="Abhydrolase_1"/>
    <property type="match status" value="1"/>
</dbReference>
<dbReference type="KEGG" id="slc:SL103_19145"/>
<dbReference type="SUPFAM" id="SSF53474">
    <property type="entry name" value="alpha/beta-Hydrolases"/>
    <property type="match status" value="1"/>
</dbReference>
<evidence type="ECO:0000313" key="3">
    <source>
        <dbReference type="EMBL" id="AOP48064.1"/>
    </source>
</evidence>
<dbReference type="PANTHER" id="PTHR43798">
    <property type="entry name" value="MONOACYLGLYCEROL LIPASE"/>
    <property type="match status" value="1"/>
</dbReference>